<accession>A0AAV8VIG7</accession>
<dbReference type="GO" id="GO:0046872">
    <property type="term" value="F:metal ion binding"/>
    <property type="evidence" value="ECO:0007669"/>
    <property type="project" value="UniProtKB-KW"/>
</dbReference>
<protein>
    <recommendedName>
        <fullName evidence="3">DDE Tnp4 domain-containing protein</fullName>
    </recommendedName>
</protein>
<keyword evidence="5" id="KW-1185">Reference proteome</keyword>
<reference evidence="4 5" key="1">
    <citation type="journal article" date="2023" name="Insect Mol. Biol.">
        <title>Genome sequencing provides insights into the evolution of gene families encoding plant cell wall-degrading enzymes in longhorned beetles.</title>
        <authorList>
            <person name="Shin N.R."/>
            <person name="Okamura Y."/>
            <person name="Kirsch R."/>
            <person name="Pauchet Y."/>
        </authorList>
    </citation>
    <scope>NUCLEOTIDE SEQUENCE [LARGE SCALE GENOMIC DNA]</scope>
    <source>
        <strain evidence="4">EAD_L_NR</strain>
    </source>
</reference>
<keyword evidence="2" id="KW-0479">Metal-binding</keyword>
<dbReference type="AlphaFoldDB" id="A0AAV8VIG7"/>
<proteinExistence type="predicted"/>
<evidence type="ECO:0000313" key="4">
    <source>
        <dbReference type="EMBL" id="KAJ8914054.1"/>
    </source>
</evidence>
<evidence type="ECO:0000313" key="5">
    <source>
        <dbReference type="Proteomes" id="UP001159042"/>
    </source>
</evidence>
<gene>
    <name evidence="4" type="ORF">NQ315_017573</name>
</gene>
<dbReference type="Pfam" id="PF13359">
    <property type="entry name" value="DDE_Tnp_4"/>
    <property type="match status" value="1"/>
</dbReference>
<comment type="caution">
    <text evidence="4">The sequence shown here is derived from an EMBL/GenBank/DDBJ whole genome shotgun (WGS) entry which is preliminary data.</text>
</comment>
<dbReference type="EMBL" id="JANEYG010000081">
    <property type="protein sequence ID" value="KAJ8914054.1"/>
    <property type="molecule type" value="Genomic_DNA"/>
</dbReference>
<sequence>MDIVTRWPGDSVYSLKDYLMTPLINPITRAEEMCNRCHISTRSVVERTFDIWKRRFPILSLGIRTKIPFAQKIITATAVLQNIAVQHRDEYVPQLEYEDEVAVEVNENLNQPQNINIVQQQYINYFRTLL</sequence>
<name>A0AAV8VIG7_9CUCU</name>
<dbReference type="Proteomes" id="UP001159042">
    <property type="component" value="Unassembled WGS sequence"/>
</dbReference>
<feature type="domain" description="DDE Tnp4" evidence="3">
    <location>
        <begin position="9"/>
        <end position="82"/>
    </location>
</feature>
<evidence type="ECO:0000256" key="2">
    <source>
        <dbReference type="ARBA" id="ARBA00022723"/>
    </source>
</evidence>
<comment type="cofactor">
    <cofactor evidence="1">
        <name>a divalent metal cation</name>
        <dbReference type="ChEBI" id="CHEBI:60240"/>
    </cofactor>
</comment>
<evidence type="ECO:0000256" key="1">
    <source>
        <dbReference type="ARBA" id="ARBA00001968"/>
    </source>
</evidence>
<evidence type="ECO:0000259" key="3">
    <source>
        <dbReference type="Pfam" id="PF13359"/>
    </source>
</evidence>
<organism evidence="4 5">
    <name type="scientific">Exocentrus adspersus</name>
    <dbReference type="NCBI Taxonomy" id="1586481"/>
    <lineage>
        <taxon>Eukaryota</taxon>
        <taxon>Metazoa</taxon>
        <taxon>Ecdysozoa</taxon>
        <taxon>Arthropoda</taxon>
        <taxon>Hexapoda</taxon>
        <taxon>Insecta</taxon>
        <taxon>Pterygota</taxon>
        <taxon>Neoptera</taxon>
        <taxon>Endopterygota</taxon>
        <taxon>Coleoptera</taxon>
        <taxon>Polyphaga</taxon>
        <taxon>Cucujiformia</taxon>
        <taxon>Chrysomeloidea</taxon>
        <taxon>Cerambycidae</taxon>
        <taxon>Lamiinae</taxon>
        <taxon>Acanthocinini</taxon>
        <taxon>Exocentrus</taxon>
    </lineage>
</organism>
<dbReference type="InterPro" id="IPR027806">
    <property type="entry name" value="HARBI1_dom"/>
</dbReference>